<dbReference type="EMBL" id="CP042305">
    <property type="protein sequence ID" value="QDZ13497.1"/>
    <property type="molecule type" value="Genomic_DNA"/>
</dbReference>
<protein>
    <submittedName>
        <fullName evidence="3">VanZ family protein</fullName>
    </submittedName>
</protein>
<feature type="transmembrane region" description="Helical" evidence="1">
    <location>
        <begin position="83"/>
        <end position="103"/>
    </location>
</feature>
<dbReference type="InterPro" id="IPR006976">
    <property type="entry name" value="VanZ-like"/>
</dbReference>
<dbReference type="Proteomes" id="UP000320216">
    <property type="component" value="Chromosome"/>
</dbReference>
<dbReference type="PANTHER" id="PTHR28008:SF1">
    <property type="entry name" value="DOMAIN PROTEIN, PUTATIVE (AFU_ORTHOLOGUE AFUA_3G10980)-RELATED"/>
    <property type="match status" value="1"/>
</dbReference>
<reference evidence="3 4" key="1">
    <citation type="submission" date="2019-07" db="EMBL/GenBank/DDBJ databases">
        <title>Full genome sequence of Humibacter sp. WJ7-1.</title>
        <authorList>
            <person name="Im W.-T."/>
        </authorList>
    </citation>
    <scope>NUCLEOTIDE SEQUENCE [LARGE SCALE GENOMIC DNA]</scope>
    <source>
        <strain evidence="3 4">WJ7-1</strain>
    </source>
</reference>
<keyword evidence="1" id="KW-0812">Transmembrane</keyword>
<feature type="transmembrane region" description="Helical" evidence="1">
    <location>
        <begin position="60"/>
        <end position="78"/>
    </location>
</feature>
<feature type="transmembrane region" description="Helical" evidence="1">
    <location>
        <begin position="7"/>
        <end position="24"/>
    </location>
</feature>
<evidence type="ECO:0000259" key="2">
    <source>
        <dbReference type="Pfam" id="PF04892"/>
    </source>
</evidence>
<keyword evidence="1" id="KW-1133">Transmembrane helix</keyword>
<feature type="transmembrane region" description="Helical" evidence="1">
    <location>
        <begin position="115"/>
        <end position="133"/>
    </location>
</feature>
<dbReference type="RefSeq" id="WP_146317473.1">
    <property type="nucleotide sequence ID" value="NZ_CP042305.1"/>
</dbReference>
<keyword evidence="4" id="KW-1185">Reference proteome</keyword>
<proteinExistence type="predicted"/>
<dbReference type="AlphaFoldDB" id="A0A5B8LYT2"/>
<evidence type="ECO:0000256" key="1">
    <source>
        <dbReference type="SAM" id="Phobius"/>
    </source>
</evidence>
<dbReference type="KEGG" id="huw:FPZ11_00565"/>
<dbReference type="OrthoDB" id="3787741at2"/>
<evidence type="ECO:0000313" key="4">
    <source>
        <dbReference type="Proteomes" id="UP000320216"/>
    </source>
</evidence>
<sequence length="148" mass="16588">MFRRHPVLSIVTLLYLGVVGYITLGPQPPVGGKNGIVMQVLRILWEHPVTDWVTYNGVEFTANILMFLPIGLFFLLLFGRRRWWLAVLLPFLMTVSIETAQIWIPGRVSDIRDVISNTIGAVVGVLLGLALTAPRARRARRARAEARA</sequence>
<keyword evidence="1" id="KW-0472">Membrane</keyword>
<evidence type="ECO:0000313" key="3">
    <source>
        <dbReference type="EMBL" id="QDZ13497.1"/>
    </source>
</evidence>
<feature type="domain" description="VanZ-like" evidence="2">
    <location>
        <begin position="13"/>
        <end position="128"/>
    </location>
</feature>
<name>A0A5B8LYT2_9MICO</name>
<organism evidence="3 4">
    <name type="scientific">Humibacter ginsenosidimutans</name>
    <dbReference type="NCBI Taxonomy" id="2599293"/>
    <lineage>
        <taxon>Bacteria</taxon>
        <taxon>Bacillati</taxon>
        <taxon>Actinomycetota</taxon>
        <taxon>Actinomycetes</taxon>
        <taxon>Micrococcales</taxon>
        <taxon>Microbacteriaceae</taxon>
        <taxon>Humibacter</taxon>
    </lineage>
</organism>
<dbReference type="NCBIfam" id="NF037970">
    <property type="entry name" value="vanZ_1"/>
    <property type="match status" value="1"/>
</dbReference>
<dbReference type="Pfam" id="PF04892">
    <property type="entry name" value="VanZ"/>
    <property type="match status" value="1"/>
</dbReference>
<accession>A0A5B8LYT2</accession>
<dbReference type="PANTHER" id="PTHR28008">
    <property type="entry name" value="DOMAIN PROTEIN, PUTATIVE (AFU_ORTHOLOGUE AFUA_3G10980)-RELATED"/>
    <property type="match status" value="1"/>
</dbReference>
<gene>
    <name evidence="3" type="ORF">FPZ11_00565</name>
</gene>